<reference evidence="9 10" key="1">
    <citation type="submission" date="2018-05" db="EMBL/GenBank/DDBJ databases">
        <title>Brumimicrobium oceani sp. nov., isolated from coastal sediment.</title>
        <authorList>
            <person name="Kou Y."/>
        </authorList>
    </citation>
    <scope>NUCLEOTIDE SEQUENCE [LARGE SCALE GENOMIC DNA]</scope>
    <source>
        <strain evidence="9 10">C305</strain>
    </source>
</reference>
<evidence type="ECO:0000313" key="9">
    <source>
        <dbReference type="EMBL" id="PWH85732.1"/>
    </source>
</evidence>
<dbReference type="AlphaFoldDB" id="A0A2U2XD70"/>
<evidence type="ECO:0000256" key="2">
    <source>
        <dbReference type="ARBA" id="ARBA00007613"/>
    </source>
</evidence>
<comment type="subcellular location">
    <subcellularLocation>
        <location evidence="1">Cell outer membrane</location>
    </subcellularLocation>
</comment>
<keyword evidence="10" id="KW-1185">Reference proteome</keyword>
<dbReference type="OrthoDB" id="367883at2"/>
<evidence type="ECO:0000256" key="7">
    <source>
        <dbReference type="ARBA" id="ARBA00023237"/>
    </source>
</evidence>
<evidence type="ECO:0000256" key="3">
    <source>
        <dbReference type="ARBA" id="ARBA00022448"/>
    </source>
</evidence>
<evidence type="ECO:0000313" key="10">
    <source>
        <dbReference type="Proteomes" id="UP000245370"/>
    </source>
</evidence>
<dbReference type="PANTHER" id="PTHR30026">
    <property type="entry name" value="OUTER MEMBRANE PROTEIN TOLC"/>
    <property type="match status" value="1"/>
</dbReference>
<comment type="similarity">
    <text evidence="2">Belongs to the outer membrane factor (OMF) (TC 1.B.17) family.</text>
</comment>
<evidence type="ECO:0000256" key="5">
    <source>
        <dbReference type="ARBA" id="ARBA00022692"/>
    </source>
</evidence>
<dbReference type="Pfam" id="PF02321">
    <property type="entry name" value="OEP"/>
    <property type="match status" value="1"/>
</dbReference>
<gene>
    <name evidence="9" type="ORF">DIT68_08865</name>
</gene>
<dbReference type="RefSeq" id="WP_109359438.1">
    <property type="nucleotide sequence ID" value="NZ_QFRJ01000005.1"/>
</dbReference>
<keyword evidence="6" id="KW-0472">Membrane</keyword>
<name>A0A2U2XD70_9FLAO</name>
<keyword evidence="3" id="KW-0813">Transport</keyword>
<evidence type="ECO:0000256" key="6">
    <source>
        <dbReference type="ARBA" id="ARBA00023136"/>
    </source>
</evidence>
<dbReference type="GO" id="GO:0009279">
    <property type="term" value="C:cell outer membrane"/>
    <property type="evidence" value="ECO:0007669"/>
    <property type="project" value="UniProtKB-SubCell"/>
</dbReference>
<evidence type="ECO:0000256" key="8">
    <source>
        <dbReference type="SAM" id="Coils"/>
    </source>
</evidence>
<protein>
    <submittedName>
        <fullName evidence="9">TolC family protein</fullName>
    </submittedName>
</protein>
<dbReference type="Gene3D" id="1.20.1600.10">
    <property type="entry name" value="Outer membrane efflux proteins (OEP)"/>
    <property type="match status" value="1"/>
</dbReference>
<reference evidence="9 10" key="2">
    <citation type="submission" date="2018-05" db="EMBL/GenBank/DDBJ databases">
        <authorList>
            <person name="Lanie J.A."/>
            <person name="Ng W.-L."/>
            <person name="Kazmierczak K.M."/>
            <person name="Andrzejewski T.M."/>
            <person name="Davidsen T.M."/>
            <person name="Wayne K.J."/>
            <person name="Tettelin H."/>
            <person name="Glass J.I."/>
            <person name="Rusch D."/>
            <person name="Podicherti R."/>
            <person name="Tsui H.-C.T."/>
            <person name="Winkler M.E."/>
        </authorList>
    </citation>
    <scope>NUCLEOTIDE SEQUENCE [LARGE SCALE GENOMIC DNA]</scope>
    <source>
        <strain evidence="9 10">C305</strain>
    </source>
</reference>
<dbReference type="GO" id="GO:0015288">
    <property type="term" value="F:porin activity"/>
    <property type="evidence" value="ECO:0007669"/>
    <property type="project" value="TreeGrafter"/>
</dbReference>
<keyword evidence="7" id="KW-0998">Cell outer membrane</keyword>
<dbReference type="GO" id="GO:1990281">
    <property type="term" value="C:efflux pump complex"/>
    <property type="evidence" value="ECO:0007669"/>
    <property type="project" value="TreeGrafter"/>
</dbReference>
<feature type="coiled-coil region" evidence="8">
    <location>
        <begin position="359"/>
        <end position="386"/>
    </location>
</feature>
<comment type="caution">
    <text evidence="9">The sequence shown here is derived from an EMBL/GenBank/DDBJ whole genome shotgun (WGS) entry which is preliminary data.</text>
</comment>
<dbReference type="InterPro" id="IPR003423">
    <property type="entry name" value="OMP_efflux"/>
</dbReference>
<dbReference type="Proteomes" id="UP000245370">
    <property type="component" value="Unassembled WGS sequence"/>
</dbReference>
<keyword evidence="5" id="KW-0812">Transmembrane</keyword>
<evidence type="ECO:0000256" key="1">
    <source>
        <dbReference type="ARBA" id="ARBA00004442"/>
    </source>
</evidence>
<keyword evidence="8" id="KW-0175">Coiled coil</keyword>
<sequence>MKLVNTHKQLVLGMVFILSSLQMINAQTWTLQQCIDSAEVHNKRLRINSLEMESSLQQVRVVEGNRIPKLNLNADYKYFTDLPYQLMPMSVFGGPEGQFKEAQFGVPHHLNADLTLAIPIYNPELYGNIKTSRAASELTRIQNLKSKEEVFFEVSTVYYNAQIIAQSLDFIDSNILNARQLLKNVELLQTQELVTGTDVNRARLKLLQLEKERESTTVKYDRVINVLNFLMGRALNEPIKVNKTIDFEKIENYTRETSLSVQLAEARNTLLKTQINTLQKTRYLPSLNAFASYGTTGYGYDEEPNRFLNFYPKGLAGIQLSMPLFNGMVTKRKVISKQLEIDASSLQLELMQDQTDVNIENALSEKDNANRTMEIVEEQLKLAELIYDQTILQHSEGIVSLTDVIMAETDVNKAQMEYLATIIEYLKADLKLKKESGNLLKN</sequence>
<proteinExistence type="inferred from homology"/>
<dbReference type="InterPro" id="IPR051906">
    <property type="entry name" value="TolC-like"/>
</dbReference>
<keyword evidence="4" id="KW-1134">Transmembrane beta strand</keyword>
<dbReference type="PANTHER" id="PTHR30026:SF20">
    <property type="entry name" value="OUTER MEMBRANE PROTEIN TOLC"/>
    <property type="match status" value="1"/>
</dbReference>
<dbReference type="GO" id="GO:0015562">
    <property type="term" value="F:efflux transmembrane transporter activity"/>
    <property type="evidence" value="ECO:0007669"/>
    <property type="project" value="InterPro"/>
</dbReference>
<evidence type="ECO:0000256" key="4">
    <source>
        <dbReference type="ARBA" id="ARBA00022452"/>
    </source>
</evidence>
<dbReference type="SUPFAM" id="SSF56954">
    <property type="entry name" value="Outer membrane efflux proteins (OEP)"/>
    <property type="match status" value="1"/>
</dbReference>
<accession>A0A2U2XD70</accession>
<organism evidence="9 10">
    <name type="scientific">Brumimicrobium oceani</name>
    <dbReference type="NCBI Taxonomy" id="2100725"/>
    <lineage>
        <taxon>Bacteria</taxon>
        <taxon>Pseudomonadati</taxon>
        <taxon>Bacteroidota</taxon>
        <taxon>Flavobacteriia</taxon>
        <taxon>Flavobacteriales</taxon>
        <taxon>Crocinitomicaceae</taxon>
        <taxon>Brumimicrobium</taxon>
    </lineage>
</organism>
<dbReference type="EMBL" id="QFRJ01000005">
    <property type="protein sequence ID" value="PWH85732.1"/>
    <property type="molecule type" value="Genomic_DNA"/>
</dbReference>